<feature type="transmembrane region" description="Helical" evidence="1">
    <location>
        <begin position="395"/>
        <end position="416"/>
    </location>
</feature>
<gene>
    <name evidence="3" type="ORF">AL00_05525</name>
</gene>
<keyword evidence="1" id="KW-1133">Transmembrane helix</keyword>
<evidence type="ECO:0000256" key="1">
    <source>
        <dbReference type="SAM" id="Phobius"/>
    </source>
</evidence>
<dbReference type="NCBIfam" id="NF011307">
    <property type="entry name" value="PRK14716.1-5"/>
    <property type="match status" value="1"/>
</dbReference>
<keyword evidence="1" id="KW-0472">Membrane</keyword>
<sequence length="465" mass="52324">MGEAIFAVLARVHHEILLFAVVGLAIGGIDDFIIDMVFLCRRLWRKLIIYSRHRRMTTATLPVSPRPGRIAIFIPAWQEADVIGPMLDNALGQWGDQDYRIFVGVYPNDRATLDILAPLAAGNDRLILCINERDGPTTKADCLNVAWRAMLREEERTGVRFKAIALHDAEDVVHRDEILLFDLMTDRFQLVQLPVLPLRGHGGWWSRAIANHYCDEFSESHGKFLTVREAMGASMPSAGVACAFERQILERLVNPATGGPFDPESLTEDYEVGLRIGNMGGRGIFVRMRDRDGQLVATKEYFPDNLKGAVRQKARWMVGISLAGWDRMGWHGGPAEWWMRMRDRTAALSAFILFTAYLALLLWGVLLVGSLFTAFPVPNPTPTVEALLWINFGFMIWRMAMRAIFAGLAYGWAFGLGAIPRTLIANIIAMMAARRAVFLYLRSLVGRPLTWDKTQHRFPDLDSPA</sequence>
<name>A0A8E0WU12_9SPHN</name>
<evidence type="ECO:0000259" key="2">
    <source>
        <dbReference type="Pfam" id="PF13632"/>
    </source>
</evidence>
<keyword evidence="1" id="KW-0812">Transmembrane</keyword>
<organism evidence="3 4">
    <name type="scientific">Sphingobium indicum F2</name>
    <dbReference type="NCBI Taxonomy" id="1450518"/>
    <lineage>
        <taxon>Bacteria</taxon>
        <taxon>Pseudomonadati</taxon>
        <taxon>Pseudomonadota</taxon>
        <taxon>Alphaproteobacteria</taxon>
        <taxon>Sphingomonadales</taxon>
        <taxon>Sphingomonadaceae</taxon>
        <taxon>Sphingobium</taxon>
    </lineage>
</organism>
<dbReference type="Gene3D" id="3.90.550.10">
    <property type="entry name" value="Spore Coat Polysaccharide Biosynthesis Protein SpsA, Chain A"/>
    <property type="match status" value="1"/>
</dbReference>
<evidence type="ECO:0000313" key="4">
    <source>
        <dbReference type="Proteomes" id="UP000028135"/>
    </source>
</evidence>
<feature type="domain" description="Glycosyltransferase 2-like" evidence="2">
    <location>
        <begin position="164"/>
        <end position="375"/>
    </location>
</feature>
<accession>A0A8E0WU12</accession>
<evidence type="ECO:0000313" key="3">
    <source>
        <dbReference type="EMBL" id="KER37407.1"/>
    </source>
</evidence>
<dbReference type="Pfam" id="PF13632">
    <property type="entry name" value="Glyco_trans_2_3"/>
    <property type="match status" value="1"/>
</dbReference>
<dbReference type="InterPro" id="IPR029044">
    <property type="entry name" value="Nucleotide-diphossugar_trans"/>
</dbReference>
<reference evidence="3 4" key="1">
    <citation type="submission" date="2014-05" db="EMBL/GenBank/DDBJ databases">
        <title>Genome Announcement of Sphingobium lucknowense F2.</title>
        <authorList>
            <person name="Lal R."/>
            <person name="Negi V."/>
            <person name="Lata P."/>
            <person name="Sangwan N."/>
            <person name="Gupta S.K."/>
            <person name="Rao D.L.N."/>
            <person name="Das S."/>
        </authorList>
    </citation>
    <scope>NUCLEOTIDE SEQUENCE [LARGE SCALE GENOMIC DNA]</scope>
    <source>
        <strain evidence="3 4">F2</strain>
    </source>
</reference>
<dbReference type="EMBL" id="JANF02000023">
    <property type="protein sequence ID" value="KER37407.1"/>
    <property type="molecule type" value="Genomic_DNA"/>
</dbReference>
<dbReference type="AlphaFoldDB" id="A0A8E0WU12"/>
<dbReference type="Proteomes" id="UP000028135">
    <property type="component" value="Unassembled WGS sequence"/>
</dbReference>
<proteinExistence type="predicted"/>
<dbReference type="InterPro" id="IPR001173">
    <property type="entry name" value="Glyco_trans_2-like"/>
</dbReference>
<protein>
    <submittedName>
        <fullName evidence="3">Bacteriophage N4 adsorption protein B</fullName>
    </submittedName>
</protein>
<comment type="caution">
    <text evidence="3">The sequence shown here is derived from an EMBL/GenBank/DDBJ whole genome shotgun (WGS) entry which is preliminary data.</text>
</comment>
<feature type="transmembrane region" description="Helical" evidence="1">
    <location>
        <begin position="16"/>
        <end position="40"/>
    </location>
</feature>
<feature type="transmembrane region" description="Helical" evidence="1">
    <location>
        <begin position="348"/>
        <end position="375"/>
    </location>
</feature>
<dbReference type="SUPFAM" id="SSF53448">
    <property type="entry name" value="Nucleotide-diphospho-sugar transferases"/>
    <property type="match status" value="1"/>
</dbReference>